<gene>
    <name evidence="1" type="ORF">PTRG_10234</name>
</gene>
<protein>
    <submittedName>
        <fullName evidence="1">Uncharacterized protein</fullName>
    </submittedName>
</protein>
<proteinExistence type="predicted"/>
<reference evidence="2" key="1">
    <citation type="journal article" date="2013" name="G3 (Bethesda)">
        <title>Comparative genomics of a plant-pathogenic fungus, Pyrenophora tritici-repentis, reveals transduplication and the impact of repeat elements on pathogenicity and population divergence.</title>
        <authorList>
            <person name="Manning V.A."/>
            <person name="Pandelova I."/>
            <person name="Dhillon B."/>
            <person name="Wilhelm L.J."/>
            <person name="Goodwin S.B."/>
            <person name="Berlin A.M."/>
            <person name="Figueroa M."/>
            <person name="Freitag M."/>
            <person name="Hane J.K."/>
            <person name="Henrissat B."/>
            <person name="Holman W.H."/>
            <person name="Kodira C.D."/>
            <person name="Martin J."/>
            <person name="Oliver R.P."/>
            <person name="Robbertse B."/>
            <person name="Schackwitz W."/>
            <person name="Schwartz D.C."/>
            <person name="Spatafora J.W."/>
            <person name="Turgeon B.G."/>
            <person name="Yandava C."/>
            <person name="Young S."/>
            <person name="Zhou S."/>
            <person name="Zeng Q."/>
            <person name="Grigoriev I.V."/>
            <person name="Ma L.-J."/>
            <person name="Ciuffetti L.M."/>
        </authorList>
    </citation>
    <scope>NUCLEOTIDE SEQUENCE [LARGE SCALE GENOMIC DNA]</scope>
    <source>
        <strain evidence="2">Pt-1C-BFP</strain>
    </source>
</reference>
<name>B2WK45_PYRTR</name>
<accession>B2WK45</accession>
<dbReference type="AlphaFoldDB" id="B2WK45"/>
<dbReference type="EMBL" id="DS231627">
    <property type="protein sequence ID" value="EDU43285.1"/>
    <property type="molecule type" value="Genomic_DNA"/>
</dbReference>
<sequence>MQKLLAILSSRNYKTPIPYFPTPHTPFQLSTLFTAARIDIVELLLKTPLFTSPPSSAVLRLSTLIFTSPFPSLTFGVVGLLTNPPLSSSSLNPVGRLGNAPICAVDVLPQLAVRQIQSNFEEDEGGGNGYGGGDGVWAVVVGEIEVMVMVMVGPVDILGKV</sequence>
<dbReference type="HOGENOM" id="CLU_1644590_0_0_1"/>
<evidence type="ECO:0000313" key="1">
    <source>
        <dbReference type="EMBL" id="EDU43285.1"/>
    </source>
</evidence>
<evidence type="ECO:0000313" key="2">
    <source>
        <dbReference type="Proteomes" id="UP000001471"/>
    </source>
</evidence>
<dbReference type="InParanoid" id="B2WK45"/>
<organism evidence="1 2">
    <name type="scientific">Pyrenophora tritici-repentis (strain Pt-1C-BFP)</name>
    <name type="common">Wheat tan spot fungus</name>
    <name type="synonym">Drechslera tritici-repentis</name>
    <dbReference type="NCBI Taxonomy" id="426418"/>
    <lineage>
        <taxon>Eukaryota</taxon>
        <taxon>Fungi</taxon>
        <taxon>Dikarya</taxon>
        <taxon>Ascomycota</taxon>
        <taxon>Pezizomycotina</taxon>
        <taxon>Dothideomycetes</taxon>
        <taxon>Pleosporomycetidae</taxon>
        <taxon>Pleosporales</taxon>
        <taxon>Pleosporineae</taxon>
        <taxon>Pleosporaceae</taxon>
        <taxon>Pyrenophora</taxon>
    </lineage>
</organism>
<dbReference type="Proteomes" id="UP000001471">
    <property type="component" value="Unassembled WGS sequence"/>
</dbReference>